<reference evidence="7" key="1">
    <citation type="submission" date="2022-11" db="UniProtKB">
        <authorList>
            <consortium name="WormBaseParasite"/>
        </authorList>
    </citation>
    <scope>IDENTIFICATION</scope>
</reference>
<dbReference type="GO" id="GO:0009755">
    <property type="term" value="P:hormone-mediated signaling pathway"/>
    <property type="evidence" value="ECO:0007669"/>
    <property type="project" value="TreeGrafter"/>
</dbReference>
<dbReference type="AlphaFoldDB" id="A0A914YXZ0"/>
<dbReference type="WBParaSite" id="PSU_v2.g2945.t1">
    <property type="protein sequence ID" value="PSU_v2.g2945.t1"/>
    <property type="gene ID" value="PSU_v2.g2945"/>
</dbReference>
<name>A0A914YXZ0_9BILA</name>
<evidence type="ECO:0000256" key="2">
    <source>
        <dbReference type="ARBA" id="ARBA00023015"/>
    </source>
</evidence>
<comment type="subcellular location">
    <subcellularLocation>
        <location evidence="1">Nucleus</location>
    </subcellularLocation>
</comment>
<organism evidence="6 7">
    <name type="scientific">Panagrolaimus superbus</name>
    <dbReference type="NCBI Taxonomy" id="310955"/>
    <lineage>
        <taxon>Eukaryota</taxon>
        <taxon>Metazoa</taxon>
        <taxon>Ecdysozoa</taxon>
        <taxon>Nematoda</taxon>
        <taxon>Chromadorea</taxon>
        <taxon>Rhabditida</taxon>
        <taxon>Tylenchina</taxon>
        <taxon>Panagrolaimomorpha</taxon>
        <taxon>Panagrolaimoidea</taxon>
        <taxon>Panagrolaimidae</taxon>
        <taxon>Panagrolaimus</taxon>
    </lineage>
</organism>
<dbReference type="PANTHER" id="PTHR24086:SF15">
    <property type="entry name" value="NUCLEAR HORMONE RECEPTOR FTZ-F1"/>
    <property type="match status" value="1"/>
</dbReference>
<sequence>MMPMQTLTNGSPLPLCPVPTEQTIDSVFYTSAGNLDHLSRSLISRQHSSNVMKMTPRDSENAMDFCVKASEQMLNLHITWAKSDLEFHKLSSDEQVTQINNSWATLHIIEYINSILNHEIDASIKLDNGTIVSAEQIAIFGCDSFIPELQALCSLLQQHGFNRYDFIAFCYLTLFDDTFCNQTISLIPQLKHSILCTWMDFRRGHSNAFLEILQQIK</sequence>
<accession>A0A914YXZ0</accession>
<evidence type="ECO:0000313" key="7">
    <source>
        <dbReference type="WBParaSite" id="PSU_v2.g2945.t1"/>
    </source>
</evidence>
<proteinExistence type="predicted"/>
<dbReference type="PANTHER" id="PTHR24086">
    <property type="entry name" value="NUCLEAR RECEPTOR SUBFAMILY 5 GROUP A"/>
    <property type="match status" value="1"/>
</dbReference>
<keyword evidence="2" id="KW-0805">Transcription regulation</keyword>
<dbReference type="InterPro" id="IPR016355">
    <property type="entry name" value="NR5-like"/>
</dbReference>
<evidence type="ECO:0000256" key="1">
    <source>
        <dbReference type="ARBA" id="ARBA00004123"/>
    </source>
</evidence>
<dbReference type="GO" id="GO:0090575">
    <property type="term" value="C:RNA polymerase II transcription regulator complex"/>
    <property type="evidence" value="ECO:0007669"/>
    <property type="project" value="TreeGrafter"/>
</dbReference>
<protein>
    <submittedName>
        <fullName evidence="7">NR LBD domain-containing protein</fullName>
    </submittedName>
</protein>
<evidence type="ECO:0000256" key="3">
    <source>
        <dbReference type="ARBA" id="ARBA00023163"/>
    </source>
</evidence>
<dbReference type="GO" id="GO:0004879">
    <property type="term" value="F:nuclear receptor activity"/>
    <property type="evidence" value="ECO:0007669"/>
    <property type="project" value="InterPro"/>
</dbReference>
<dbReference type="InterPro" id="IPR000536">
    <property type="entry name" value="Nucl_hrmn_rcpt_lig-bd"/>
</dbReference>
<evidence type="ECO:0000313" key="6">
    <source>
        <dbReference type="Proteomes" id="UP000887577"/>
    </source>
</evidence>
<dbReference type="PROSITE" id="PS51843">
    <property type="entry name" value="NR_LBD"/>
    <property type="match status" value="1"/>
</dbReference>
<keyword evidence="3" id="KW-0804">Transcription</keyword>
<evidence type="ECO:0000256" key="4">
    <source>
        <dbReference type="ARBA" id="ARBA00023170"/>
    </source>
</evidence>
<dbReference type="SUPFAM" id="SSF48508">
    <property type="entry name" value="Nuclear receptor ligand-binding domain"/>
    <property type="match status" value="1"/>
</dbReference>
<dbReference type="GO" id="GO:0000978">
    <property type="term" value="F:RNA polymerase II cis-regulatory region sequence-specific DNA binding"/>
    <property type="evidence" value="ECO:0007669"/>
    <property type="project" value="TreeGrafter"/>
</dbReference>
<dbReference type="GO" id="GO:0009888">
    <property type="term" value="P:tissue development"/>
    <property type="evidence" value="ECO:0007669"/>
    <property type="project" value="TreeGrafter"/>
</dbReference>
<dbReference type="Gene3D" id="1.10.565.10">
    <property type="entry name" value="Retinoid X Receptor"/>
    <property type="match status" value="1"/>
</dbReference>
<dbReference type="Proteomes" id="UP000887577">
    <property type="component" value="Unplaced"/>
</dbReference>
<evidence type="ECO:0000259" key="5">
    <source>
        <dbReference type="PROSITE" id="PS51843"/>
    </source>
</evidence>
<dbReference type="InterPro" id="IPR035500">
    <property type="entry name" value="NHR-like_dom_sf"/>
</dbReference>
<keyword evidence="6" id="KW-1185">Reference proteome</keyword>
<keyword evidence="4" id="KW-0675">Receptor</keyword>
<feature type="domain" description="NR LBD" evidence="5">
    <location>
        <begin position="34"/>
        <end position="217"/>
    </location>
</feature>